<organism evidence="1 2">
    <name type="scientific">Romeriopsis navalis LEGE 11480</name>
    <dbReference type="NCBI Taxonomy" id="2777977"/>
    <lineage>
        <taxon>Bacteria</taxon>
        <taxon>Bacillati</taxon>
        <taxon>Cyanobacteriota</taxon>
        <taxon>Cyanophyceae</taxon>
        <taxon>Leptolyngbyales</taxon>
        <taxon>Leptolyngbyaceae</taxon>
        <taxon>Romeriopsis</taxon>
        <taxon>Romeriopsis navalis</taxon>
    </lineage>
</organism>
<dbReference type="InterPro" id="IPR027417">
    <property type="entry name" value="P-loop_NTPase"/>
</dbReference>
<reference evidence="1" key="1">
    <citation type="submission" date="2020-10" db="EMBL/GenBank/DDBJ databases">
        <authorList>
            <person name="Castelo-Branco R."/>
            <person name="Eusebio N."/>
            <person name="Adriana R."/>
            <person name="Vieira A."/>
            <person name="Brugerolle De Fraissinette N."/>
            <person name="Rezende De Castro R."/>
            <person name="Schneider M.P."/>
            <person name="Vasconcelos V."/>
            <person name="Leao P.N."/>
        </authorList>
    </citation>
    <scope>NUCLEOTIDE SEQUENCE</scope>
    <source>
        <strain evidence="1">LEGE 11480</strain>
    </source>
</reference>
<dbReference type="AlphaFoldDB" id="A0A928Z7T5"/>
<name>A0A928Z7T5_9CYAN</name>
<comment type="caution">
    <text evidence="1">The sequence shown here is derived from an EMBL/GenBank/DDBJ whole genome shotgun (WGS) entry which is preliminary data.</text>
</comment>
<dbReference type="EMBL" id="JADEXQ010000213">
    <property type="protein sequence ID" value="MBE9033470.1"/>
    <property type="molecule type" value="Genomic_DNA"/>
</dbReference>
<proteinExistence type="predicted"/>
<dbReference type="RefSeq" id="WP_264328269.1">
    <property type="nucleotide sequence ID" value="NZ_JADEXQ010000213.1"/>
</dbReference>
<evidence type="ECO:0000313" key="2">
    <source>
        <dbReference type="Proteomes" id="UP000625316"/>
    </source>
</evidence>
<keyword evidence="2" id="KW-1185">Reference proteome</keyword>
<dbReference type="Pfam" id="PF14516">
    <property type="entry name" value="AAA_35"/>
    <property type="match status" value="1"/>
</dbReference>
<accession>A0A928Z7T5</accession>
<dbReference type="Proteomes" id="UP000625316">
    <property type="component" value="Unassembled WGS sequence"/>
</dbReference>
<sequence>MSSASNFQYTVGGTLRRDAPSYVVRRADAELYEAVLAGEYCYVFNSRQMGKSSLRVQVTQRLQEAGVACAIVEVSAIVEQGIESADWYLGLVRRICRSLGLRLKVLPWWREREGLSAVQRFSEFVEDVLLREIEGPIAIFIDEID</sequence>
<gene>
    <name evidence="1" type="ORF">IQ266_27440</name>
</gene>
<evidence type="ECO:0000313" key="1">
    <source>
        <dbReference type="EMBL" id="MBE9033470.1"/>
    </source>
</evidence>
<dbReference type="SUPFAM" id="SSF52540">
    <property type="entry name" value="P-loop containing nucleoside triphosphate hydrolases"/>
    <property type="match status" value="1"/>
</dbReference>
<feature type="non-terminal residue" evidence="1">
    <location>
        <position position="145"/>
    </location>
</feature>
<protein>
    <submittedName>
        <fullName evidence="1">AAA-like domain-containing protein</fullName>
    </submittedName>
</protein>